<evidence type="ECO:0000313" key="1">
    <source>
        <dbReference type="EMBL" id="RRT60353.1"/>
    </source>
</evidence>
<proteinExistence type="predicted"/>
<dbReference type="EMBL" id="AMZH03007826">
    <property type="protein sequence ID" value="RRT60353.1"/>
    <property type="molecule type" value="Genomic_DNA"/>
</dbReference>
<dbReference type="AlphaFoldDB" id="A0A426Z8U6"/>
<sequence>MWMGARREFARGQPGFGRCGRELAESSLEVGRGSNDVVGSSLRVLQRFTEKFVGSSLIGCQELAGRMLGVHWVFVEGDREFVGGSLEGCREFTER</sequence>
<organism evidence="1 2">
    <name type="scientific">Ensete ventricosum</name>
    <name type="common">Abyssinian banana</name>
    <name type="synonym">Musa ensete</name>
    <dbReference type="NCBI Taxonomy" id="4639"/>
    <lineage>
        <taxon>Eukaryota</taxon>
        <taxon>Viridiplantae</taxon>
        <taxon>Streptophyta</taxon>
        <taxon>Embryophyta</taxon>
        <taxon>Tracheophyta</taxon>
        <taxon>Spermatophyta</taxon>
        <taxon>Magnoliopsida</taxon>
        <taxon>Liliopsida</taxon>
        <taxon>Zingiberales</taxon>
        <taxon>Musaceae</taxon>
        <taxon>Ensete</taxon>
    </lineage>
</organism>
<gene>
    <name evidence="1" type="ORF">B296_00019297</name>
</gene>
<name>A0A426Z8U6_ENSVE</name>
<reference evidence="1 2" key="1">
    <citation type="journal article" date="2014" name="Agronomy (Basel)">
        <title>A Draft Genome Sequence for Ensete ventricosum, the Drought-Tolerant Tree Against Hunger.</title>
        <authorList>
            <person name="Harrison J."/>
            <person name="Moore K.A."/>
            <person name="Paszkiewicz K."/>
            <person name="Jones T."/>
            <person name="Grant M."/>
            <person name="Ambacheew D."/>
            <person name="Muzemil S."/>
            <person name="Studholme D.J."/>
        </authorList>
    </citation>
    <scope>NUCLEOTIDE SEQUENCE [LARGE SCALE GENOMIC DNA]</scope>
</reference>
<evidence type="ECO:0000313" key="2">
    <source>
        <dbReference type="Proteomes" id="UP000287651"/>
    </source>
</evidence>
<accession>A0A426Z8U6</accession>
<protein>
    <submittedName>
        <fullName evidence="1">Uncharacterized protein</fullName>
    </submittedName>
</protein>
<dbReference type="Proteomes" id="UP000287651">
    <property type="component" value="Unassembled WGS sequence"/>
</dbReference>
<comment type="caution">
    <text evidence="1">The sequence shown here is derived from an EMBL/GenBank/DDBJ whole genome shotgun (WGS) entry which is preliminary data.</text>
</comment>